<feature type="transmembrane region" description="Helical" evidence="2">
    <location>
        <begin position="210"/>
        <end position="228"/>
    </location>
</feature>
<feature type="transmembrane region" description="Helical" evidence="2">
    <location>
        <begin position="95"/>
        <end position="120"/>
    </location>
</feature>
<feature type="transmembrane region" description="Helical" evidence="2">
    <location>
        <begin position="176"/>
        <end position="198"/>
    </location>
</feature>
<evidence type="ECO:0000313" key="4">
    <source>
        <dbReference type="Proteomes" id="UP000683000"/>
    </source>
</evidence>
<gene>
    <name evidence="3" type="ORF">JVT61DRAFT_1178</name>
</gene>
<dbReference type="EMBL" id="JAGFBS010000010">
    <property type="protein sequence ID" value="KAG6377127.1"/>
    <property type="molecule type" value="Genomic_DNA"/>
</dbReference>
<keyword evidence="2" id="KW-0472">Membrane</keyword>
<evidence type="ECO:0000313" key="3">
    <source>
        <dbReference type="EMBL" id="KAG6377127.1"/>
    </source>
</evidence>
<protein>
    <submittedName>
        <fullName evidence="3">Uncharacterized protein</fullName>
    </submittedName>
</protein>
<feature type="region of interest" description="Disordered" evidence="1">
    <location>
        <begin position="1"/>
        <end position="42"/>
    </location>
</feature>
<dbReference type="OrthoDB" id="3259324at2759"/>
<feature type="compositionally biased region" description="Polar residues" evidence="1">
    <location>
        <begin position="1"/>
        <end position="27"/>
    </location>
</feature>
<feature type="transmembrane region" description="Helical" evidence="2">
    <location>
        <begin position="234"/>
        <end position="256"/>
    </location>
</feature>
<feature type="transmembrane region" description="Helical" evidence="2">
    <location>
        <begin position="149"/>
        <end position="170"/>
    </location>
</feature>
<comment type="caution">
    <text evidence="3">The sequence shown here is derived from an EMBL/GenBank/DDBJ whole genome shotgun (WGS) entry which is preliminary data.</text>
</comment>
<keyword evidence="4" id="KW-1185">Reference proteome</keyword>
<keyword evidence="2" id="KW-1133">Transmembrane helix</keyword>
<evidence type="ECO:0000256" key="1">
    <source>
        <dbReference type="SAM" id="MobiDB-lite"/>
    </source>
</evidence>
<proteinExistence type="predicted"/>
<evidence type="ECO:0000256" key="2">
    <source>
        <dbReference type="SAM" id="Phobius"/>
    </source>
</evidence>
<organism evidence="3 4">
    <name type="scientific">Boletus reticuloceps</name>
    <dbReference type="NCBI Taxonomy" id="495285"/>
    <lineage>
        <taxon>Eukaryota</taxon>
        <taxon>Fungi</taxon>
        <taxon>Dikarya</taxon>
        <taxon>Basidiomycota</taxon>
        <taxon>Agaricomycotina</taxon>
        <taxon>Agaricomycetes</taxon>
        <taxon>Agaricomycetidae</taxon>
        <taxon>Boletales</taxon>
        <taxon>Boletineae</taxon>
        <taxon>Boletaceae</taxon>
        <taxon>Boletoideae</taxon>
        <taxon>Boletus</taxon>
    </lineage>
</organism>
<sequence>MSSGSRSSVDQPPASPSSLPATDSTSRLILLPNTDDDDSLEEYIANDEDHNEDNDPQPGANQLHSPLPPSVVFLYLLSPYLRLGAIYASDIGNTSLTYGLTGLVVAAALSAFCRQIWFLLGRYLRKSSTEDMLIYIFARRRRRVLKHGLARYTFTIISGLFKLLLAAMYLRGRFALYIYVSLFLMMLVKDSVRSALLLKIPELTPSFSPLTISIPLSILVFVLSLPRSLGSKTIVYTTGLSVASYLAWLVALSRSYPSLPNLSSFQRGVLWNEISFVFHIVFHAHLLIPRVLQVVLPLHVPPP</sequence>
<keyword evidence="2" id="KW-0812">Transmembrane</keyword>
<dbReference type="Proteomes" id="UP000683000">
    <property type="component" value="Unassembled WGS sequence"/>
</dbReference>
<accession>A0A8I2YSP9</accession>
<name>A0A8I2YSP9_9AGAM</name>
<reference evidence="3" key="1">
    <citation type="submission" date="2021-03" db="EMBL/GenBank/DDBJ databases">
        <title>Evolutionary innovations through gain and loss of genes in the ectomycorrhizal Boletales.</title>
        <authorList>
            <person name="Wu G."/>
            <person name="Miyauchi S."/>
            <person name="Morin E."/>
            <person name="Yang Z.-L."/>
            <person name="Xu J."/>
            <person name="Martin F.M."/>
        </authorList>
    </citation>
    <scope>NUCLEOTIDE SEQUENCE</scope>
    <source>
        <strain evidence="3">BR01</strain>
    </source>
</reference>
<dbReference type="AlphaFoldDB" id="A0A8I2YSP9"/>